<comment type="caution">
    <text evidence="2">The sequence shown here is derived from an EMBL/GenBank/DDBJ whole genome shotgun (WGS) entry which is preliminary data.</text>
</comment>
<dbReference type="PANTHER" id="PTHR44259">
    <property type="entry name" value="OS07G0183000 PROTEIN-RELATED"/>
    <property type="match status" value="1"/>
</dbReference>
<dbReference type="EMBL" id="CABITT030000003">
    <property type="protein sequence ID" value="VVA96348.1"/>
    <property type="molecule type" value="Genomic_DNA"/>
</dbReference>
<keyword evidence="3" id="KW-1185">Reference proteome</keyword>
<dbReference type="InterPro" id="IPR005174">
    <property type="entry name" value="KIB1-4_b-propeller"/>
</dbReference>
<dbReference type="AlphaFoldDB" id="A0A565B3U8"/>
<evidence type="ECO:0000313" key="3">
    <source>
        <dbReference type="Proteomes" id="UP000489600"/>
    </source>
</evidence>
<protein>
    <recommendedName>
        <fullName evidence="1">KIB1-4 beta-propeller domain-containing protein</fullName>
    </recommendedName>
</protein>
<name>A0A565B3U8_9BRAS</name>
<evidence type="ECO:0000313" key="2">
    <source>
        <dbReference type="EMBL" id="VVA96348.1"/>
    </source>
</evidence>
<dbReference type="Proteomes" id="UP000489600">
    <property type="component" value="Unassembled WGS sequence"/>
</dbReference>
<organism evidence="2 3">
    <name type="scientific">Arabis nemorensis</name>
    <dbReference type="NCBI Taxonomy" id="586526"/>
    <lineage>
        <taxon>Eukaryota</taxon>
        <taxon>Viridiplantae</taxon>
        <taxon>Streptophyta</taxon>
        <taxon>Embryophyta</taxon>
        <taxon>Tracheophyta</taxon>
        <taxon>Spermatophyta</taxon>
        <taxon>Magnoliopsida</taxon>
        <taxon>eudicotyledons</taxon>
        <taxon>Gunneridae</taxon>
        <taxon>Pentapetalae</taxon>
        <taxon>rosids</taxon>
        <taxon>malvids</taxon>
        <taxon>Brassicales</taxon>
        <taxon>Brassicaceae</taxon>
        <taxon>Arabideae</taxon>
        <taxon>Arabis</taxon>
    </lineage>
</organism>
<dbReference type="InterPro" id="IPR050942">
    <property type="entry name" value="F-box_BR-signaling"/>
</dbReference>
<dbReference type="OrthoDB" id="642536at2759"/>
<feature type="domain" description="KIB1-4 beta-propeller" evidence="1">
    <location>
        <begin position="28"/>
        <end position="281"/>
    </location>
</feature>
<evidence type="ECO:0000259" key="1">
    <source>
        <dbReference type="Pfam" id="PF03478"/>
    </source>
</evidence>
<dbReference type="SUPFAM" id="SSF50993">
    <property type="entry name" value="Peptidase/esterase 'gauge' domain"/>
    <property type="match status" value="1"/>
</dbReference>
<reference evidence="2" key="1">
    <citation type="submission" date="2019-07" db="EMBL/GenBank/DDBJ databases">
        <authorList>
            <person name="Dittberner H."/>
        </authorList>
    </citation>
    <scope>NUCLEOTIDE SEQUENCE [LARGE SCALE GENOMIC DNA]</scope>
</reference>
<proteinExistence type="predicted"/>
<accession>A0A565B3U8</accession>
<gene>
    <name evidence="2" type="ORF">ANE_LOCUS6793</name>
</gene>
<sequence length="322" mass="36593">MSDSNKKTKSKQPVLAVDLIRSILERLSFVDFHSARCVSSEWYSTSKSCHGSSSSRRKILKATTTSVHRIPLPSLESVDGWQIGHSGRFSYERSKIGKAVLWVDEKSRDYFVVWNFDCLVAYHKKGDANNSWKVLKPLKNEGFYDMVLKERKLYVLSDGRGVKVFDFSYGDPPTEFCVSSQSPWYNRSVNLVLTLSGELVLIISNMGRHSFNVFKLDPTSSKWIKIESIGDEALLLDQGITVAAKDGVMKNCIYFSNHHFRRYEGTNLGKDDIDNGICVYNIQTQKVVHKFPYLIDSRMLVGFSPLVVENGFFKAISSFVFC</sequence>
<dbReference type="Pfam" id="PF03478">
    <property type="entry name" value="Beta-prop_KIB1-4"/>
    <property type="match status" value="1"/>
</dbReference>
<dbReference type="PANTHER" id="PTHR44259:SF15">
    <property type="entry name" value="F-BOX PROTEIN KIB2-RELATED"/>
    <property type="match status" value="1"/>
</dbReference>